<dbReference type="FunFam" id="1.25.10.10:FF:000068">
    <property type="entry name" value="cytoskeleton-associated protein 5 isoform X1"/>
    <property type="match status" value="1"/>
</dbReference>
<dbReference type="GO" id="GO:1990571">
    <property type="term" value="P:meiotic centromere clustering"/>
    <property type="evidence" value="ECO:0007669"/>
    <property type="project" value="UniProtKB-ARBA"/>
</dbReference>
<evidence type="ECO:0000256" key="7">
    <source>
        <dbReference type="ARBA" id="ARBA00022776"/>
    </source>
</evidence>
<dbReference type="InterPro" id="IPR024395">
    <property type="entry name" value="CLASP_N_dom"/>
</dbReference>
<feature type="domain" description="TOG" evidence="12">
    <location>
        <begin position="857"/>
        <end position="1089"/>
    </location>
</feature>
<dbReference type="GO" id="GO:0061863">
    <property type="term" value="F:microtubule plus end polymerase"/>
    <property type="evidence" value="ECO:0007669"/>
    <property type="project" value="InterPro"/>
</dbReference>
<comment type="similarity">
    <text evidence="9">Belongs to the TOG/XMAP215 family.</text>
</comment>
<dbReference type="InterPro" id="IPR016024">
    <property type="entry name" value="ARM-type_fold"/>
</dbReference>
<dbReference type="InterPro" id="IPR021133">
    <property type="entry name" value="HEAT_type_2"/>
</dbReference>
<gene>
    <name evidence="13" type="ORF">G6F51_009916</name>
</gene>
<accession>A0A9P7C6Z5</accession>
<feature type="compositionally biased region" description="Low complexity" evidence="11">
    <location>
        <begin position="1126"/>
        <end position="1141"/>
    </location>
</feature>
<comment type="caution">
    <text evidence="13">The sequence shown here is derived from an EMBL/GenBank/DDBJ whole genome shotgun (WGS) entry which is preliminary data.</text>
</comment>
<evidence type="ECO:0000256" key="11">
    <source>
        <dbReference type="SAM" id="MobiDB-lite"/>
    </source>
</evidence>
<feature type="compositionally biased region" description="Basic and acidic residues" evidence="11">
    <location>
        <begin position="1589"/>
        <end position="1603"/>
    </location>
</feature>
<dbReference type="GO" id="GO:0046785">
    <property type="term" value="P:microtubule polymerization"/>
    <property type="evidence" value="ECO:0007669"/>
    <property type="project" value="InterPro"/>
</dbReference>
<organism evidence="13 14">
    <name type="scientific">Rhizopus oryzae</name>
    <name type="common">Mucormycosis agent</name>
    <name type="synonym">Rhizopus arrhizus var. delemar</name>
    <dbReference type="NCBI Taxonomy" id="64495"/>
    <lineage>
        <taxon>Eukaryota</taxon>
        <taxon>Fungi</taxon>
        <taxon>Fungi incertae sedis</taxon>
        <taxon>Mucoromycota</taxon>
        <taxon>Mucoromycotina</taxon>
        <taxon>Mucoromycetes</taxon>
        <taxon>Mucorales</taxon>
        <taxon>Mucorineae</taxon>
        <taxon>Rhizopodaceae</taxon>
        <taxon>Rhizopus</taxon>
    </lineage>
</organism>
<dbReference type="GO" id="GO:0000022">
    <property type="term" value="P:mitotic spindle elongation"/>
    <property type="evidence" value="ECO:0007669"/>
    <property type="project" value="UniProtKB-ARBA"/>
</dbReference>
<feature type="domain" description="TOG" evidence="12">
    <location>
        <begin position="2"/>
        <end position="221"/>
    </location>
</feature>
<feature type="region of interest" description="Disordered" evidence="11">
    <location>
        <begin position="530"/>
        <end position="570"/>
    </location>
</feature>
<feature type="compositionally biased region" description="Polar residues" evidence="11">
    <location>
        <begin position="497"/>
        <end position="508"/>
    </location>
</feature>
<keyword evidence="6" id="KW-0677">Repeat</keyword>
<evidence type="ECO:0000256" key="5">
    <source>
        <dbReference type="ARBA" id="ARBA00022701"/>
    </source>
</evidence>
<dbReference type="PANTHER" id="PTHR12609">
    <property type="entry name" value="MICROTUBULE ASSOCIATED PROTEIN XMAP215"/>
    <property type="match status" value="1"/>
</dbReference>
<dbReference type="Gene3D" id="1.25.10.10">
    <property type="entry name" value="Leucine-rich Repeat Variant"/>
    <property type="match status" value="4"/>
</dbReference>
<dbReference type="InterPro" id="IPR034085">
    <property type="entry name" value="TOG"/>
</dbReference>
<proteinExistence type="inferred from homology"/>
<dbReference type="SUPFAM" id="SSF48371">
    <property type="entry name" value="ARM repeat"/>
    <property type="match status" value="2"/>
</dbReference>
<evidence type="ECO:0000313" key="13">
    <source>
        <dbReference type="EMBL" id="KAG1538195.1"/>
    </source>
</evidence>
<evidence type="ECO:0000256" key="1">
    <source>
        <dbReference type="ARBA" id="ARBA00004186"/>
    </source>
</evidence>
<dbReference type="GO" id="GO:0051301">
    <property type="term" value="P:cell division"/>
    <property type="evidence" value="ECO:0007669"/>
    <property type="project" value="UniProtKB-KW"/>
</dbReference>
<comment type="similarity">
    <text evidence="2">Belongs to the CLASP family.</text>
</comment>
<evidence type="ECO:0000313" key="14">
    <source>
        <dbReference type="Proteomes" id="UP000717996"/>
    </source>
</evidence>
<dbReference type="EMBL" id="JAANIT010001926">
    <property type="protein sequence ID" value="KAG1538195.1"/>
    <property type="molecule type" value="Genomic_DNA"/>
</dbReference>
<dbReference type="GO" id="GO:1990498">
    <property type="term" value="C:mitotic spindle microtubule"/>
    <property type="evidence" value="ECO:0007669"/>
    <property type="project" value="UniProtKB-ARBA"/>
</dbReference>
<keyword evidence="4" id="KW-0132">Cell division</keyword>
<name>A0A9P7C6Z5_RHIOR</name>
<evidence type="ECO:0000259" key="12">
    <source>
        <dbReference type="SMART" id="SM01349"/>
    </source>
</evidence>
<dbReference type="GO" id="GO:0051010">
    <property type="term" value="F:microtubule plus-end binding"/>
    <property type="evidence" value="ECO:0007669"/>
    <property type="project" value="InterPro"/>
</dbReference>
<dbReference type="GO" id="GO:0044732">
    <property type="term" value="C:mitotic spindle pole body"/>
    <property type="evidence" value="ECO:0007669"/>
    <property type="project" value="UniProtKB-ARBA"/>
</dbReference>
<feature type="domain" description="TOG" evidence="12">
    <location>
        <begin position="261"/>
        <end position="493"/>
    </location>
</feature>
<protein>
    <recommendedName>
        <fullName evidence="12">TOG domain-containing protein</fullName>
    </recommendedName>
</protein>
<dbReference type="SMART" id="SM01349">
    <property type="entry name" value="TOG"/>
    <property type="match status" value="4"/>
</dbReference>
<comment type="subcellular location">
    <subcellularLocation>
        <location evidence="1">Cytoplasm</location>
        <location evidence="1">Cytoskeleton</location>
        <location evidence="1">Spindle</location>
    </subcellularLocation>
</comment>
<evidence type="ECO:0000256" key="10">
    <source>
        <dbReference type="PROSITE-ProRule" id="PRU00103"/>
    </source>
</evidence>
<dbReference type="GO" id="GO:0051315">
    <property type="term" value="P:attachment of mitotic spindle microtubules to kinetochore"/>
    <property type="evidence" value="ECO:0007669"/>
    <property type="project" value="UniProtKB-ARBA"/>
</dbReference>
<feature type="domain" description="TOG" evidence="12">
    <location>
        <begin position="592"/>
        <end position="825"/>
    </location>
</feature>
<evidence type="ECO:0000256" key="3">
    <source>
        <dbReference type="ARBA" id="ARBA00022490"/>
    </source>
</evidence>
<sequence>MNGQTAEEDFSSFSIIDRLQHKSWKARVSAYEELAQSFHKPLQNSDFDTFEPHLKKMVTDANAVAQEVALTAILEYVANAPHAFNTCENVIPSLVEKCFGAAKAGTRQKATEIVLLYAEVDRPDRIIVMKNNENVNTSNNNFTCLGRQFGIKKVNPKPILTLLPKLFGHTDKSVRAETFALTVDIYHWLGQSIMTSLSGLKPVQLKELEEAFQKLPAGKPTPERLVRSEQVIQQQKEMTLMEQQTGPDSDIEMEQEIDAYDLADPVDITLKLPGNFYELLTSKKWQERREALDALLAQSKTPKIVNKDYSELILALAKRINDANVLLVGVAANCVESIAQGLRADFGKYKHIIAPPMIEKLKERKPVILEQLANGLNAVFASVPLHELTEDVSVASKHKSPQVRSECFKLVSRRLREIKEMPGKTEIKSFGDMFRKLLSDADANVREAGAEGLGTMMKLLGEKAMLTFTDGLDDIKMNKIKEFYEKVTVMAKASKKPTAQPQKKSIASSAIKRAPPKPMAKLLPELMVVGKGPPARTNPLKRKPLTQLSGGTAPKRPALSLSKPKPVTTSPNIIKKTVKLPTTSEPETIKYKFSQEDAEAQATEFIPENIHKDLQESQWKLRLAAMESLCTHFEFMDESSIEPEIVIRSFSKKPSWKEMNFQVMSKMFYCIQILATRCSKFSKACATLCIPAMVEKLSDIKLKRPAGECLMVIAERTSLQFVLSQAYPVLKSAKSPKVLSDSLLWIHSCLIDFGIAGLQIRDLIDLVKFALGNTNVAVRTSAVTVLGALRQYIGPEIKSFIGNANPALLTIIETEFERVSKLDPPQPTKGSRKIMNVDNRNTDANARNTEASSTLENLLPRVDISGQLNKTVPECTDSNWKIRKEGLDKILRIISGANNRIKPSLGSDFPTALIQRLNDSNKILQIQAIEITGLLTAAMGKPFEKYIKLFATPVVAVLSDNKANVRTAGIVTLDQFRKTCGMDQLISTFATGLANQSPTLRKDLLTWLNMSIPEETKAAHSDWMPMISPLFSCLQDRNADVRKAAQTFIPILVSLVGYDTVARQANELKAAQRQTVMPLIESVKGLTTSKRRISQMERHPETNTDDPAPPITASPNHTKSLKTGLPSPRRISRISSVPESEAPQSTLTNRQSQDKKEVKRPIDTPHTGSIKKPSEGQLPATNSFPQLDVRSQNEKPQGLFMPQHVSRHQNIRNPEPMEDVVVNYEPKIHESNNDQYESHQIRIQQEQRQPAARNDSQKDPVITLISQITNGNSQAVINALKQFVKLITQNPNVILPHLNTLVNAIKSTYSTVDSRHPDFTRLSKYSVNVLILLFSNRELASAASQDSLRQLLQELAHRLLDQNMLASESGPQLSKAWNVAMVRVLENSNLNMVFSALFSILVSCSSSLSTCDSPTEKEIKYTELIMKCLWKLAKTIRKAIDNQQLNPDELLYEINRFLIAVPPTEWKRRENAKVPLGEMPLRTMKTLLLELVTGLSDSILEHLTLIESPEKSCIYPYIHHMLEASQKKNEGFAQQQAKLKQVQSSPASQVQQQMEYMTQAKTSLLGNRLSSTTSQAFSSLASSASYQSNKEDHNSTMHIDREV</sequence>
<dbReference type="PROSITE" id="PS50077">
    <property type="entry name" value="HEAT_REPEAT"/>
    <property type="match status" value="1"/>
</dbReference>
<evidence type="ECO:0000256" key="9">
    <source>
        <dbReference type="ARBA" id="ARBA00025722"/>
    </source>
</evidence>
<dbReference type="Pfam" id="PF21041">
    <property type="entry name" value="XMAP215_CLASP_TOG"/>
    <property type="match status" value="3"/>
</dbReference>
<dbReference type="GO" id="GO:0005881">
    <property type="term" value="C:cytoplasmic microtubule"/>
    <property type="evidence" value="ECO:0007669"/>
    <property type="project" value="UniProtKB-ARBA"/>
</dbReference>
<dbReference type="GO" id="GO:0099070">
    <property type="term" value="C:static microtubule bundle"/>
    <property type="evidence" value="ECO:0007669"/>
    <property type="project" value="UniProtKB-ARBA"/>
</dbReference>
<keyword evidence="3" id="KW-0963">Cytoplasm</keyword>
<evidence type="ECO:0000256" key="4">
    <source>
        <dbReference type="ARBA" id="ARBA00022618"/>
    </source>
</evidence>
<feature type="region of interest" description="Disordered" evidence="11">
    <location>
        <begin position="1235"/>
        <end position="1257"/>
    </location>
</feature>
<feature type="compositionally biased region" description="Basic and acidic residues" evidence="11">
    <location>
        <begin position="1152"/>
        <end position="1163"/>
    </location>
</feature>
<keyword evidence="7" id="KW-0131">Cell cycle</keyword>
<reference evidence="13" key="1">
    <citation type="journal article" date="2020" name="Microb. Genom.">
        <title>Genetic diversity of clinical and environmental Mucorales isolates obtained from an investigation of mucormycosis cases among solid organ transplant recipients.</title>
        <authorList>
            <person name="Nguyen M.H."/>
            <person name="Kaul D."/>
            <person name="Muto C."/>
            <person name="Cheng S.J."/>
            <person name="Richter R.A."/>
            <person name="Bruno V.M."/>
            <person name="Liu G."/>
            <person name="Beyhan S."/>
            <person name="Sundermann A.J."/>
            <person name="Mounaud S."/>
            <person name="Pasculle A.W."/>
            <person name="Nierman W.C."/>
            <person name="Driscoll E."/>
            <person name="Cumbie R."/>
            <person name="Clancy C.J."/>
            <person name="Dupont C.L."/>
        </authorList>
    </citation>
    <scope>NUCLEOTIDE SEQUENCE</scope>
    <source>
        <strain evidence="13">GL16</strain>
    </source>
</reference>
<dbReference type="Proteomes" id="UP000717996">
    <property type="component" value="Unassembled WGS sequence"/>
</dbReference>
<dbReference type="InterPro" id="IPR045110">
    <property type="entry name" value="XMAP215"/>
</dbReference>
<feature type="region of interest" description="Disordered" evidence="11">
    <location>
        <begin position="495"/>
        <end position="515"/>
    </location>
</feature>
<evidence type="ECO:0000256" key="8">
    <source>
        <dbReference type="ARBA" id="ARBA00023212"/>
    </source>
</evidence>
<keyword evidence="8" id="KW-0206">Cytoskeleton</keyword>
<evidence type="ECO:0000256" key="2">
    <source>
        <dbReference type="ARBA" id="ARBA00009549"/>
    </source>
</evidence>
<dbReference type="FunFam" id="1.25.10.10:FF:000019">
    <property type="entry name" value="Cytoskeleton-associated protein 5"/>
    <property type="match status" value="1"/>
</dbReference>
<dbReference type="Pfam" id="PF12348">
    <property type="entry name" value="CLASP_N"/>
    <property type="match status" value="1"/>
</dbReference>
<dbReference type="GO" id="GO:0030951">
    <property type="term" value="P:establishment or maintenance of microtubule cytoskeleton polarity"/>
    <property type="evidence" value="ECO:0007669"/>
    <property type="project" value="InterPro"/>
</dbReference>
<keyword evidence="7" id="KW-0498">Mitosis</keyword>
<dbReference type="InterPro" id="IPR048491">
    <property type="entry name" value="XMAP215_CLASP_TOG"/>
</dbReference>
<feature type="repeat" description="HEAT" evidence="10">
    <location>
        <begin position="430"/>
        <end position="468"/>
    </location>
</feature>
<feature type="compositionally biased region" description="Polar residues" evidence="11">
    <location>
        <begin position="1142"/>
        <end position="1151"/>
    </location>
</feature>
<keyword evidence="5" id="KW-0493">Microtubule</keyword>
<evidence type="ECO:0000256" key="6">
    <source>
        <dbReference type="ARBA" id="ARBA00022737"/>
    </source>
</evidence>
<feature type="region of interest" description="Disordered" evidence="11">
    <location>
        <begin position="1580"/>
        <end position="1603"/>
    </location>
</feature>
<feature type="region of interest" description="Disordered" evidence="11">
    <location>
        <begin position="1087"/>
        <end position="1185"/>
    </location>
</feature>
<dbReference type="InterPro" id="IPR011989">
    <property type="entry name" value="ARM-like"/>
</dbReference>